<comment type="subcellular location">
    <subcellularLocation>
        <location evidence="1">Endomembrane system</location>
        <topology evidence="1">Multi-pass membrane protein</topology>
    </subcellularLocation>
</comment>
<dbReference type="OrthoDB" id="2795159at2"/>
<gene>
    <name evidence="8" type="ORF">E6C55_26510</name>
</gene>
<dbReference type="Pfam" id="PF00892">
    <property type="entry name" value="EamA"/>
    <property type="match status" value="1"/>
</dbReference>
<feature type="transmembrane region" description="Helical" evidence="6">
    <location>
        <begin position="172"/>
        <end position="192"/>
    </location>
</feature>
<proteinExistence type="inferred from homology"/>
<protein>
    <submittedName>
        <fullName evidence="8">EamA family transporter</fullName>
    </submittedName>
</protein>
<dbReference type="InterPro" id="IPR050638">
    <property type="entry name" value="AA-Vitamin_Transporters"/>
</dbReference>
<evidence type="ECO:0000256" key="3">
    <source>
        <dbReference type="ARBA" id="ARBA00022692"/>
    </source>
</evidence>
<dbReference type="Gene3D" id="1.10.3730.20">
    <property type="match status" value="2"/>
</dbReference>
<dbReference type="InterPro" id="IPR000620">
    <property type="entry name" value="EamA_dom"/>
</dbReference>
<accession>A0A4S4BNF6</accession>
<feature type="transmembrane region" description="Helical" evidence="6">
    <location>
        <begin position="256"/>
        <end position="276"/>
    </location>
</feature>
<dbReference type="AlphaFoldDB" id="A0A4S4BNF6"/>
<evidence type="ECO:0000256" key="5">
    <source>
        <dbReference type="ARBA" id="ARBA00023136"/>
    </source>
</evidence>
<comment type="caution">
    <text evidence="8">The sequence shown here is derived from an EMBL/GenBank/DDBJ whole genome shotgun (WGS) entry which is preliminary data.</text>
</comment>
<feature type="transmembrane region" description="Helical" evidence="6">
    <location>
        <begin position="232"/>
        <end position="250"/>
    </location>
</feature>
<evidence type="ECO:0000256" key="4">
    <source>
        <dbReference type="ARBA" id="ARBA00022989"/>
    </source>
</evidence>
<feature type="transmembrane region" description="Helical" evidence="6">
    <location>
        <begin position="88"/>
        <end position="108"/>
    </location>
</feature>
<comment type="similarity">
    <text evidence="2">Belongs to the EamA transporter family.</text>
</comment>
<feature type="transmembrane region" description="Helical" evidence="6">
    <location>
        <begin position="32"/>
        <end position="53"/>
    </location>
</feature>
<dbReference type="PANTHER" id="PTHR32322:SF2">
    <property type="entry name" value="EAMA DOMAIN-CONTAINING PROTEIN"/>
    <property type="match status" value="1"/>
</dbReference>
<feature type="transmembrane region" description="Helical" evidence="6">
    <location>
        <begin position="59"/>
        <end position="76"/>
    </location>
</feature>
<keyword evidence="4 6" id="KW-1133">Transmembrane helix</keyword>
<dbReference type="InterPro" id="IPR037185">
    <property type="entry name" value="EmrE-like"/>
</dbReference>
<evidence type="ECO:0000313" key="8">
    <source>
        <dbReference type="EMBL" id="THF74046.1"/>
    </source>
</evidence>
<dbReference type="SUPFAM" id="SSF103481">
    <property type="entry name" value="Multidrug resistance efflux transporter EmrE"/>
    <property type="match status" value="2"/>
</dbReference>
<organism evidence="8 9">
    <name type="scientific">Cohnella fermenti</name>
    <dbReference type="NCBI Taxonomy" id="2565925"/>
    <lineage>
        <taxon>Bacteria</taxon>
        <taxon>Bacillati</taxon>
        <taxon>Bacillota</taxon>
        <taxon>Bacilli</taxon>
        <taxon>Bacillales</taxon>
        <taxon>Paenibacillaceae</taxon>
        <taxon>Cohnella</taxon>
    </lineage>
</organism>
<dbReference type="Proteomes" id="UP000310636">
    <property type="component" value="Unassembled WGS sequence"/>
</dbReference>
<reference evidence="8 9" key="1">
    <citation type="submission" date="2019-04" db="EMBL/GenBank/DDBJ databases">
        <title>Cohnella sp. nov. isolated from preserved vegetables.</title>
        <authorList>
            <person name="Lin S.-Y."/>
            <person name="Hung M.-H."/>
            <person name="Young C.-C."/>
        </authorList>
    </citation>
    <scope>NUCLEOTIDE SEQUENCE [LARGE SCALE GENOMIC DNA]</scope>
    <source>
        <strain evidence="8 9">CC-MHH1044</strain>
    </source>
</reference>
<feature type="transmembrane region" description="Helical" evidence="6">
    <location>
        <begin position="144"/>
        <end position="160"/>
    </location>
</feature>
<keyword evidence="3 6" id="KW-0812">Transmembrane</keyword>
<evidence type="ECO:0000259" key="7">
    <source>
        <dbReference type="Pfam" id="PF00892"/>
    </source>
</evidence>
<feature type="domain" description="EamA" evidence="7">
    <location>
        <begin position="2"/>
        <end position="130"/>
    </location>
</feature>
<evidence type="ECO:0000313" key="9">
    <source>
        <dbReference type="Proteomes" id="UP000310636"/>
    </source>
</evidence>
<name>A0A4S4BNF6_9BACL</name>
<dbReference type="EMBL" id="SSOB01000045">
    <property type="protein sequence ID" value="THF74046.1"/>
    <property type="molecule type" value="Genomic_DNA"/>
</dbReference>
<sequence length="306" mass="32697">MWFIFGLAAASCFGLRGILYQWTSQRKVNRSALLFGVYLSGALVAAIVNAVVGQHWTEAAWWGALMGCFSFVANASMYKGYAVGKASLIALMTGLPPLVVVLGAFFLWEEKLGAGQLAGFAVVLIGLVAIRYSSDLRTGQLRGLTWGFLTMVFFGFTDLTSKQSTISDAATLPTLIMMYATGTLLFAGQWLLDAVRAGKAERPGKAKREIAASAEQAQPKAPSAVWPIRRTVLWGMTVGLTNIAGMMFLIPAFRDGATGIVSALGAMNAAIVLAYAKFCLKEEMRRTEAIGMALALGGIVVMRLAS</sequence>
<dbReference type="RefSeq" id="WP_136372858.1">
    <property type="nucleotide sequence ID" value="NZ_SSOB01000045.1"/>
</dbReference>
<evidence type="ECO:0000256" key="1">
    <source>
        <dbReference type="ARBA" id="ARBA00004127"/>
    </source>
</evidence>
<evidence type="ECO:0000256" key="2">
    <source>
        <dbReference type="ARBA" id="ARBA00007362"/>
    </source>
</evidence>
<keyword evidence="9" id="KW-1185">Reference proteome</keyword>
<feature type="transmembrane region" description="Helical" evidence="6">
    <location>
        <begin position="114"/>
        <end position="132"/>
    </location>
</feature>
<dbReference type="PANTHER" id="PTHR32322">
    <property type="entry name" value="INNER MEMBRANE TRANSPORTER"/>
    <property type="match status" value="1"/>
</dbReference>
<evidence type="ECO:0000256" key="6">
    <source>
        <dbReference type="SAM" id="Phobius"/>
    </source>
</evidence>
<keyword evidence="5 6" id="KW-0472">Membrane</keyword>
<dbReference type="GO" id="GO:0016020">
    <property type="term" value="C:membrane"/>
    <property type="evidence" value="ECO:0007669"/>
    <property type="project" value="UniProtKB-SubCell"/>
</dbReference>